<keyword evidence="1" id="KW-0812">Transmembrane</keyword>
<organism evidence="2 3">
    <name type="scientific">Klebsiella indica</name>
    <dbReference type="NCBI Taxonomy" id="2582917"/>
    <lineage>
        <taxon>Bacteria</taxon>
        <taxon>Pseudomonadati</taxon>
        <taxon>Pseudomonadota</taxon>
        <taxon>Gammaproteobacteria</taxon>
        <taxon>Enterobacterales</taxon>
        <taxon>Enterobacteriaceae</taxon>
        <taxon>Klebsiella/Raoultella group</taxon>
        <taxon>Klebsiella</taxon>
    </lineage>
</organism>
<evidence type="ECO:0000313" key="3">
    <source>
        <dbReference type="Proteomes" id="UP000307430"/>
    </source>
</evidence>
<dbReference type="AlphaFoldDB" id="A0A5R9LIV3"/>
<keyword evidence="3" id="KW-1185">Reference proteome</keyword>
<name>A0A5R9LIV3_9ENTR</name>
<feature type="transmembrane region" description="Helical" evidence="1">
    <location>
        <begin position="57"/>
        <end position="73"/>
    </location>
</feature>
<keyword evidence="1" id="KW-1133">Transmembrane helix</keyword>
<dbReference type="EMBL" id="VCHQ01000011">
    <property type="protein sequence ID" value="TLV19251.1"/>
    <property type="molecule type" value="Genomic_DNA"/>
</dbReference>
<keyword evidence="1" id="KW-0472">Membrane</keyword>
<proteinExistence type="predicted"/>
<dbReference type="RefSeq" id="WP_138360638.1">
    <property type="nucleotide sequence ID" value="NZ_VCHQ01000011.1"/>
</dbReference>
<reference evidence="2 3" key="1">
    <citation type="submission" date="2019-05" db="EMBL/GenBank/DDBJ databases">
        <title>Genome sequence of Klebsiella sp strain TOUT106.</title>
        <authorList>
            <person name="Rahi P."/>
            <person name="Chaudhari D."/>
        </authorList>
    </citation>
    <scope>NUCLEOTIDE SEQUENCE [LARGE SCALE GENOMIC DNA]</scope>
    <source>
        <strain evidence="2 3">TOUT106</strain>
    </source>
</reference>
<protein>
    <submittedName>
        <fullName evidence="2">Uncharacterized protein</fullName>
    </submittedName>
</protein>
<evidence type="ECO:0000256" key="1">
    <source>
        <dbReference type="SAM" id="Phobius"/>
    </source>
</evidence>
<sequence>MQVLAGNQVGEICQVPIDVDKISDNPEVQSPYKGKRIILSDFIDTASGIVISPIGRLSAYGVLTFFLVLHRFYNGMKDSSDSQAALFPVSGTLLCFFPIILGHCTGKDLSSNTFITLCCNGAQKRCHKKNSLLCGSA</sequence>
<gene>
    <name evidence="2" type="ORF">FE839_09740</name>
</gene>
<accession>A0A5R9LIV3</accession>
<feature type="transmembrane region" description="Helical" evidence="1">
    <location>
        <begin position="85"/>
        <end position="104"/>
    </location>
</feature>
<dbReference type="Proteomes" id="UP000307430">
    <property type="component" value="Unassembled WGS sequence"/>
</dbReference>
<evidence type="ECO:0000313" key="2">
    <source>
        <dbReference type="EMBL" id="TLV19251.1"/>
    </source>
</evidence>
<comment type="caution">
    <text evidence="2">The sequence shown here is derived from an EMBL/GenBank/DDBJ whole genome shotgun (WGS) entry which is preliminary data.</text>
</comment>